<dbReference type="GO" id="GO:0140575">
    <property type="term" value="F:transmembrane monodehydroascorbate reductase activity"/>
    <property type="evidence" value="ECO:0007669"/>
    <property type="project" value="InterPro"/>
</dbReference>
<dbReference type="STRING" id="283909.R7V3M7"/>
<feature type="domain" description="Cytochrome b561" evidence="14">
    <location>
        <begin position="1"/>
        <end position="174"/>
    </location>
</feature>
<keyword evidence="13" id="KW-0732">Signal</keyword>
<evidence type="ECO:0000256" key="4">
    <source>
        <dbReference type="ARBA" id="ARBA00022617"/>
    </source>
</evidence>
<name>R7V3M7_CAPTE</name>
<dbReference type="EMBL" id="AMQN01039277">
    <property type="status" value="NOT_ANNOTATED_CDS"/>
    <property type="molecule type" value="Genomic_DNA"/>
</dbReference>
<reference evidence="15 17" key="2">
    <citation type="journal article" date="2013" name="Nature">
        <title>Insights into bilaterian evolution from three spiralian genomes.</title>
        <authorList>
            <person name="Simakov O."/>
            <person name="Marletaz F."/>
            <person name="Cho S.J."/>
            <person name="Edsinger-Gonzales E."/>
            <person name="Havlak P."/>
            <person name="Hellsten U."/>
            <person name="Kuo D.H."/>
            <person name="Larsson T."/>
            <person name="Lv J."/>
            <person name="Arendt D."/>
            <person name="Savage R."/>
            <person name="Osoegawa K."/>
            <person name="de Jong P."/>
            <person name="Grimwood J."/>
            <person name="Chapman J.A."/>
            <person name="Shapiro H."/>
            <person name="Aerts A."/>
            <person name="Otillar R.P."/>
            <person name="Terry A.Y."/>
            <person name="Boore J.L."/>
            <person name="Grigoriev I.V."/>
            <person name="Lindberg D.R."/>
            <person name="Seaver E.C."/>
            <person name="Weisblat D.A."/>
            <person name="Putnam N.H."/>
            <person name="Rokhsar D.S."/>
        </authorList>
    </citation>
    <scope>NUCLEOTIDE SEQUENCE</scope>
    <source>
        <strain evidence="15 17">I ESC-2004</strain>
    </source>
</reference>
<evidence type="ECO:0000259" key="14">
    <source>
        <dbReference type="PROSITE" id="PS50939"/>
    </source>
</evidence>
<keyword evidence="17" id="KW-1185">Reference proteome</keyword>
<dbReference type="PANTHER" id="PTHR15422">
    <property type="entry name" value="OS05G0565100 PROTEIN"/>
    <property type="match status" value="1"/>
</dbReference>
<proteinExistence type="predicted"/>
<sequence length="175" mass="19277">MVFLTSSVHLQFMLLLSEAILVFSPQSSLLGKAPRSQKTKVHWITMLVALVCGAAGDFAIWYNKELSNKPHLVTWHGQVGAITMGYVAVQCVAGSAQLYPQIVMKYVKLAQLKIMHATSGLCLLLLATASLVLGMYTNFFVSQVTGTSWYACMMCPLMLLLIITNQIKSNYLAQK</sequence>
<evidence type="ECO:0000313" key="16">
    <source>
        <dbReference type="EnsemblMetazoa" id="CapteP94023"/>
    </source>
</evidence>
<dbReference type="CDD" id="cd08761">
    <property type="entry name" value="Cyt_b561_CYB561D2_like"/>
    <property type="match status" value="1"/>
</dbReference>
<dbReference type="PANTHER" id="PTHR15422:SF45">
    <property type="entry name" value="CYTOCHROME B561 DOMAIN-CONTAINING PROTEIN"/>
    <property type="match status" value="1"/>
</dbReference>
<keyword evidence="9" id="KW-0408">Iron</keyword>
<feature type="transmembrane region" description="Helical" evidence="12">
    <location>
        <begin position="120"/>
        <end position="141"/>
    </location>
</feature>
<gene>
    <name evidence="15" type="ORF">CAPTEDRAFT_94023</name>
</gene>
<feature type="chain" id="PRO_5008788626" description="ascorbate ferrireductase (transmembrane)" evidence="13">
    <location>
        <begin position="20"/>
        <end position="175"/>
    </location>
</feature>
<evidence type="ECO:0000256" key="6">
    <source>
        <dbReference type="ARBA" id="ARBA00022723"/>
    </source>
</evidence>
<keyword evidence="4" id="KW-0349">Heme</keyword>
<dbReference type="InterPro" id="IPR006593">
    <property type="entry name" value="Cyt_b561/ferric_Rdtase_TM"/>
</dbReference>
<dbReference type="GO" id="GO:0016020">
    <property type="term" value="C:membrane"/>
    <property type="evidence" value="ECO:0007669"/>
    <property type="project" value="UniProtKB-SubCell"/>
</dbReference>
<dbReference type="Gene3D" id="1.20.120.1770">
    <property type="match status" value="1"/>
</dbReference>
<evidence type="ECO:0000313" key="17">
    <source>
        <dbReference type="Proteomes" id="UP000014760"/>
    </source>
</evidence>
<evidence type="ECO:0000256" key="9">
    <source>
        <dbReference type="ARBA" id="ARBA00023004"/>
    </source>
</evidence>
<dbReference type="SMART" id="SM00665">
    <property type="entry name" value="B561"/>
    <property type="match status" value="1"/>
</dbReference>
<protein>
    <recommendedName>
        <fullName evidence="11">ascorbate ferrireductase (transmembrane)</fullName>
        <ecNumber evidence="11">7.2.1.3</ecNumber>
    </recommendedName>
</protein>
<feature type="transmembrane region" description="Helical" evidence="12">
    <location>
        <begin position="43"/>
        <end position="63"/>
    </location>
</feature>
<dbReference type="GO" id="GO:0046872">
    <property type="term" value="F:metal ion binding"/>
    <property type="evidence" value="ECO:0007669"/>
    <property type="project" value="UniProtKB-KW"/>
</dbReference>
<dbReference type="AlphaFoldDB" id="R7V3M7"/>
<dbReference type="OrthoDB" id="432881at2759"/>
<feature type="signal peptide" evidence="13">
    <location>
        <begin position="1"/>
        <end position="19"/>
    </location>
</feature>
<dbReference type="EC" id="7.2.1.3" evidence="11"/>
<keyword evidence="10 12" id="KW-0472">Membrane</keyword>
<evidence type="ECO:0000256" key="1">
    <source>
        <dbReference type="ARBA" id="ARBA00001970"/>
    </source>
</evidence>
<feature type="transmembrane region" description="Helical" evidence="12">
    <location>
        <begin position="75"/>
        <end position="99"/>
    </location>
</feature>
<evidence type="ECO:0000256" key="2">
    <source>
        <dbReference type="ARBA" id="ARBA00004141"/>
    </source>
</evidence>
<reference evidence="16" key="3">
    <citation type="submission" date="2015-06" db="UniProtKB">
        <authorList>
            <consortium name="EnsemblMetazoa"/>
        </authorList>
    </citation>
    <scope>IDENTIFICATION</scope>
</reference>
<evidence type="ECO:0000313" key="15">
    <source>
        <dbReference type="EMBL" id="ELU13453.1"/>
    </source>
</evidence>
<keyword evidence="8 12" id="KW-1133">Transmembrane helix</keyword>
<comment type="cofactor">
    <cofactor evidence="1">
        <name>heme b</name>
        <dbReference type="ChEBI" id="CHEBI:60344"/>
    </cofactor>
</comment>
<dbReference type="HOGENOM" id="CLU_072399_3_1_1"/>
<dbReference type="Proteomes" id="UP000014760">
    <property type="component" value="Unassembled WGS sequence"/>
</dbReference>
<keyword evidence="3" id="KW-0813">Transport</keyword>
<evidence type="ECO:0000256" key="7">
    <source>
        <dbReference type="ARBA" id="ARBA00022982"/>
    </source>
</evidence>
<reference evidence="17" key="1">
    <citation type="submission" date="2012-12" db="EMBL/GenBank/DDBJ databases">
        <authorList>
            <person name="Hellsten U."/>
            <person name="Grimwood J."/>
            <person name="Chapman J.A."/>
            <person name="Shapiro H."/>
            <person name="Aerts A."/>
            <person name="Otillar R.P."/>
            <person name="Terry A.Y."/>
            <person name="Boore J.L."/>
            <person name="Simakov O."/>
            <person name="Marletaz F."/>
            <person name="Cho S.-J."/>
            <person name="Edsinger-Gonzales E."/>
            <person name="Havlak P."/>
            <person name="Kuo D.-H."/>
            <person name="Larsson T."/>
            <person name="Lv J."/>
            <person name="Arendt D."/>
            <person name="Savage R."/>
            <person name="Osoegawa K."/>
            <person name="de Jong P."/>
            <person name="Lindberg D.R."/>
            <person name="Seaver E.C."/>
            <person name="Weisblat D.A."/>
            <person name="Putnam N.H."/>
            <person name="Grigoriev I.V."/>
            <person name="Rokhsar D.S."/>
        </authorList>
    </citation>
    <scope>NUCLEOTIDE SEQUENCE</scope>
    <source>
        <strain evidence="17">I ESC-2004</strain>
    </source>
</reference>
<evidence type="ECO:0000256" key="3">
    <source>
        <dbReference type="ARBA" id="ARBA00022448"/>
    </source>
</evidence>
<dbReference type="GO" id="GO:0140571">
    <property type="term" value="F:transmembrane ascorbate ferrireductase activity"/>
    <property type="evidence" value="ECO:0007669"/>
    <property type="project" value="UniProtKB-EC"/>
</dbReference>
<dbReference type="Pfam" id="PF03188">
    <property type="entry name" value="Cytochrom_B561"/>
    <property type="match status" value="1"/>
</dbReference>
<evidence type="ECO:0000256" key="8">
    <source>
        <dbReference type="ARBA" id="ARBA00022989"/>
    </source>
</evidence>
<evidence type="ECO:0000256" key="11">
    <source>
        <dbReference type="ARBA" id="ARBA00024225"/>
    </source>
</evidence>
<dbReference type="FunCoup" id="R7V3M7">
    <property type="interactions" value="1"/>
</dbReference>
<accession>R7V3M7</accession>
<keyword evidence="6" id="KW-0479">Metal-binding</keyword>
<dbReference type="EMBL" id="KB295201">
    <property type="protein sequence ID" value="ELU13453.1"/>
    <property type="molecule type" value="Genomic_DNA"/>
</dbReference>
<feature type="transmembrane region" description="Helical" evidence="12">
    <location>
        <begin position="147"/>
        <end position="167"/>
    </location>
</feature>
<evidence type="ECO:0000256" key="5">
    <source>
        <dbReference type="ARBA" id="ARBA00022692"/>
    </source>
</evidence>
<keyword evidence="7" id="KW-0249">Electron transport</keyword>
<evidence type="ECO:0000256" key="10">
    <source>
        <dbReference type="ARBA" id="ARBA00023136"/>
    </source>
</evidence>
<comment type="subcellular location">
    <subcellularLocation>
        <location evidence="2">Membrane</location>
        <topology evidence="2">Multi-pass membrane protein</topology>
    </subcellularLocation>
</comment>
<keyword evidence="5 12" id="KW-0812">Transmembrane</keyword>
<feature type="transmembrane region" description="Helical" evidence="12">
    <location>
        <begin position="12"/>
        <end position="31"/>
    </location>
</feature>
<dbReference type="PROSITE" id="PS50939">
    <property type="entry name" value="CYTOCHROME_B561"/>
    <property type="match status" value="1"/>
</dbReference>
<dbReference type="OMA" id="LKIMHAF"/>
<dbReference type="EnsemblMetazoa" id="CapteT94023">
    <property type="protein sequence ID" value="CapteP94023"/>
    <property type="gene ID" value="CapteG94023"/>
</dbReference>
<evidence type="ECO:0000256" key="13">
    <source>
        <dbReference type="SAM" id="SignalP"/>
    </source>
</evidence>
<organism evidence="15">
    <name type="scientific">Capitella teleta</name>
    <name type="common">Polychaete worm</name>
    <dbReference type="NCBI Taxonomy" id="283909"/>
    <lineage>
        <taxon>Eukaryota</taxon>
        <taxon>Metazoa</taxon>
        <taxon>Spiralia</taxon>
        <taxon>Lophotrochozoa</taxon>
        <taxon>Annelida</taxon>
        <taxon>Polychaeta</taxon>
        <taxon>Sedentaria</taxon>
        <taxon>Scolecida</taxon>
        <taxon>Capitellidae</taxon>
        <taxon>Capitella</taxon>
    </lineage>
</organism>
<dbReference type="InterPro" id="IPR045150">
    <property type="entry name" value="CYB561D1/2"/>
</dbReference>
<evidence type="ECO:0000256" key="12">
    <source>
        <dbReference type="SAM" id="Phobius"/>
    </source>
</evidence>